<dbReference type="Gene3D" id="3.30.70.330">
    <property type="match status" value="2"/>
</dbReference>
<dbReference type="OrthoDB" id="266020at2759"/>
<dbReference type="NCBIfam" id="TIGR01661">
    <property type="entry name" value="ELAV_HUD_SF"/>
    <property type="match status" value="1"/>
</dbReference>
<feature type="domain" description="RRM" evidence="5">
    <location>
        <begin position="61"/>
        <end position="139"/>
    </location>
</feature>
<reference evidence="8" key="1">
    <citation type="submission" date="2016-06" db="UniProtKB">
        <authorList>
            <consortium name="WormBaseParasite"/>
        </authorList>
    </citation>
    <scope>IDENTIFICATION</scope>
</reference>
<dbReference type="SMART" id="SM00360">
    <property type="entry name" value="RRM"/>
    <property type="match status" value="2"/>
</dbReference>
<dbReference type="EMBL" id="UZAN01042052">
    <property type="protein sequence ID" value="VDP74851.1"/>
    <property type="molecule type" value="Genomic_DNA"/>
</dbReference>
<evidence type="ECO:0000259" key="5">
    <source>
        <dbReference type="PROSITE" id="PS50102"/>
    </source>
</evidence>
<dbReference type="PROSITE" id="PS50102">
    <property type="entry name" value="RRM"/>
    <property type="match status" value="2"/>
</dbReference>
<evidence type="ECO:0000256" key="3">
    <source>
        <dbReference type="ARBA" id="ARBA00022884"/>
    </source>
</evidence>
<sequence length="477" mass="50793">MSTQVQSLPLTTSSANGAATTYVVPTSANSLIDDQSDTRSSECLNYMQTNENGTVGGENQTNLIVNYLPQTMSQEEMRVLFAKIGKLASCKLIRDRTTGQSLGYGFVNYVKAEDAERAIKLLNRTRVQNKTIKVSLARPSCESIKGANLYICGLPKTMTENELEKLFEQCGKIITSRILCDSTTNQSKGVGFIRFDQRHEAELAIQQFNGYRIRGSADTPLIVKFANLPTSVKNSTTTGSVLSSATNVGAPALTTGLHAHLLTDPLSASLPLFPNLLELGRIGIPQQSAVHSNLSSVPCASNNVDLLAMVTAVQQARNLASLAPSSVKSLRKTGGPVHASATHRLRFNPLDGCAVPVHYNPLESSSQLGSVQSLTSSPAAAAGLKLISKYSDTDNSPNISMAAALASISARNQLISPMNGLNQRITSNGSVVSIQLIKPNRIGSDGRTGLDSARPVTALVTMSDTDQAKMAVHYLNG</sequence>
<dbReference type="Proteomes" id="UP000272942">
    <property type="component" value="Unassembled WGS sequence"/>
</dbReference>
<dbReference type="PANTHER" id="PTHR48025">
    <property type="entry name" value="OS02G0815200 PROTEIN"/>
    <property type="match status" value="1"/>
</dbReference>
<accession>A0A183AE18</accession>
<evidence type="ECO:0000256" key="2">
    <source>
        <dbReference type="ARBA" id="ARBA00022737"/>
    </source>
</evidence>
<dbReference type="SUPFAM" id="SSF54928">
    <property type="entry name" value="RNA-binding domain, RBD"/>
    <property type="match status" value="2"/>
</dbReference>
<evidence type="ECO:0000313" key="7">
    <source>
        <dbReference type="Proteomes" id="UP000272942"/>
    </source>
</evidence>
<feature type="domain" description="RRM" evidence="5">
    <location>
        <begin position="147"/>
        <end position="228"/>
    </location>
</feature>
<dbReference type="InterPro" id="IPR002343">
    <property type="entry name" value="Hud_Sxl_RNA"/>
</dbReference>
<keyword evidence="2" id="KW-0677">Repeat</keyword>
<dbReference type="GO" id="GO:0050686">
    <property type="term" value="P:negative regulation of mRNA processing"/>
    <property type="evidence" value="ECO:0007669"/>
    <property type="project" value="UniProtKB-ARBA"/>
</dbReference>
<dbReference type="InterPro" id="IPR034775">
    <property type="entry name" value="Elav_RRM1"/>
</dbReference>
<dbReference type="AlphaFoldDB" id="A0A183AE18"/>
<proteinExistence type="inferred from homology"/>
<evidence type="ECO:0000313" key="6">
    <source>
        <dbReference type="EMBL" id="VDP74851.1"/>
    </source>
</evidence>
<dbReference type="GO" id="GO:1990904">
    <property type="term" value="C:ribonucleoprotein complex"/>
    <property type="evidence" value="ECO:0007669"/>
    <property type="project" value="InterPro"/>
</dbReference>
<dbReference type="InterPro" id="IPR035979">
    <property type="entry name" value="RBD_domain_sf"/>
</dbReference>
<protein>
    <submittedName>
        <fullName evidence="8">ELAV-like protein</fullName>
    </submittedName>
</protein>
<dbReference type="GO" id="GO:0005634">
    <property type="term" value="C:nucleus"/>
    <property type="evidence" value="ECO:0007669"/>
    <property type="project" value="TreeGrafter"/>
</dbReference>
<dbReference type="FunFam" id="3.30.70.330:FF:000480">
    <property type="entry name" value="Fne, isoform A"/>
    <property type="match status" value="1"/>
</dbReference>
<dbReference type="InterPro" id="IPR000504">
    <property type="entry name" value="RRM_dom"/>
</dbReference>
<organism evidence="8">
    <name type="scientific">Echinostoma caproni</name>
    <dbReference type="NCBI Taxonomy" id="27848"/>
    <lineage>
        <taxon>Eukaryota</taxon>
        <taxon>Metazoa</taxon>
        <taxon>Spiralia</taxon>
        <taxon>Lophotrochozoa</taxon>
        <taxon>Platyhelminthes</taxon>
        <taxon>Trematoda</taxon>
        <taxon>Digenea</taxon>
        <taxon>Plagiorchiida</taxon>
        <taxon>Echinostomata</taxon>
        <taxon>Echinostomatoidea</taxon>
        <taxon>Echinostomatidae</taxon>
        <taxon>Echinostoma</taxon>
    </lineage>
</organism>
<keyword evidence="7" id="KW-1185">Reference proteome</keyword>
<dbReference type="GO" id="GO:0003729">
    <property type="term" value="F:mRNA binding"/>
    <property type="evidence" value="ECO:0007669"/>
    <property type="project" value="TreeGrafter"/>
</dbReference>
<dbReference type="CDD" id="cd12650">
    <property type="entry name" value="RRM1_Hu"/>
    <property type="match status" value="1"/>
</dbReference>
<evidence type="ECO:0000256" key="1">
    <source>
        <dbReference type="ARBA" id="ARBA00006266"/>
    </source>
</evidence>
<dbReference type="PRINTS" id="PR00961">
    <property type="entry name" value="HUDSXLRNA"/>
</dbReference>
<keyword evidence="3 4" id="KW-0694">RNA-binding</keyword>
<name>A0A183AE18_9TREM</name>
<dbReference type="PANTHER" id="PTHR48025:SF1">
    <property type="entry name" value="RRM DOMAIN-CONTAINING PROTEIN"/>
    <property type="match status" value="1"/>
</dbReference>
<reference evidence="6 7" key="2">
    <citation type="submission" date="2018-11" db="EMBL/GenBank/DDBJ databases">
        <authorList>
            <consortium name="Pathogen Informatics"/>
        </authorList>
    </citation>
    <scope>NUCLEOTIDE SEQUENCE [LARGE SCALE GENOMIC DNA]</scope>
    <source>
        <strain evidence="6 7">Egypt</strain>
    </source>
</reference>
<dbReference type="FunFam" id="3.30.70.330:FF:000205">
    <property type="entry name" value="Sex lethal, isoform B"/>
    <property type="match status" value="1"/>
</dbReference>
<dbReference type="Pfam" id="PF00076">
    <property type="entry name" value="RRM_1"/>
    <property type="match status" value="2"/>
</dbReference>
<dbReference type="CDD" id="cd12652">
    <property type="entry name" value="RRM2_Hu"/>
    <property type="match status" value="1"/>
</dbReference>
<dbReference type="WBParaSite" id="ECPE_0000521501-mRNA-1">
    <property type="protein sequence ID" value="ECPE_0000521501-mRNA-1"/>
    <property type="gene ID" value="ECPE_0000521501"/>
</dbReference>
<gene>
    <name evidence="6" type="ORF">ECPE_LOCUS5203</name>
</gene>
<dbReference type="InterPro" id="IPR012677">
    <property type="entry name" value="Nucleotide-bd_a/b_plait_sf"/>
</dbReference>
<evidence type="ECO:0000313" key="8">
    <source>
        <dbReference type="WBParaSite" id="ECPE_0000521501-mRNA-1"/>
    </source>
</evidence>
<comment type="similarity">
    <text evidence="1">Belongs to the RRM elav family.</text>
</comment>
<evidence type="ECO:0000256" key="4">
    <source>
        <dbReference type="PROSITE-ProRule" id="PRU00176"/>
    </source>
</evidence>
<dbReference type="InterPro" id="IPR006548">
    <property type="entry name" value="ELAD_HU_SF"/>
</dbReference>
<dbReference type="InterPro" id="IPR050502">
    <property type="entry name" value="Euk_RNA-bind_prot"/>
</dbReference>